<keyword evidence="4" id="KW-0788">Thiol protease</keyword>
<dbReference type="Proteomes" id="UP000824116">
    <property type="component" value="Unassembled WGS sequence"/>
</dbReference>
<gene>
    <name evidence="8" type="ORF">H9723_10775</name>
</gene>
<keyword evidence="3" id="KW-0378">Hydrolase</keyword>
<evidence type="ECO:0000313" key="8">
    <source>
        <dbReference type="EMBL" id="HIZ75702.1"/>
    </source>
</evidence>
<accession>A0A9D2GBG3</accession>
<dbReference type="AlphaFoldDB" id="A0A9D2GBG3"/>
<dbReference type="GO" id="GO:0042254">
    <property type="term" value="P:ribosome biogenesis"/>
    <property type="evidence" value="ECO:0007669"/>
    <property type="project" value="UniProtKB-KW"/>
</dbReference>
<proteinExistence type="inferred from homology"/>
<evidence type="ECO:0000256" key="7">
    <source>
        <dbReference type="SAM" id="MobiDB-lite"/>
    </source>
</evidence>
<dbReference type="EMBL" id="DXAY01000253">
    <property type="protein sequence ID" value="HIZ75702.1"/>
    <property type="molecule type" value="Genomic_DNA"/>
</dbReference>
<dbReference type="InterPro" id="IPR036764">
    <property type="entry name" value="Peptidase_Prp_sf"/>
</dbReference>
<keyword evidence="1" id="KW-0690">Ribosome biogenesis</keyword>
<name>A0A9D2GBG3_9FIRM</name>
<evidence type="ECO:0000256" key="4">
    <source>
        <dbReference type="ARBA" id="ARBA00022807"/>
    </source>
</evidence>
<sequence>MIAVRVREDGIEISGHANYAEAGKDIVCAGVTALTQTLIRSLEHLTRDEIKYEISPGRADIHCGDLSEEGKLLVDSFFIGICQIASEFSEHVNIVQAGPEPKPREGQTKLGSAPGGAERRTL</sequence>
<evidence type="ECO:0000256" key="2">
    <source>
        <dbReference type="ARBA" id="ARBA00022670"/>
    </source>
</evidence>
<dbReference type="SUPFAM" id="SSF118010">
    <property type="entry name" value="TM1457-like"/>
    <property type="match status" value="1"/>
</dbReference>
<evidence type="ECO:0000256" key="3">
    <source>
        <dbReference type="ARBA" id="ARBA00022801"/>
    </source>
</evidence>
<dbReference type="CDD" id="cd16332">
    <property type="entry name" value="Prp-like"/>
    <property type="match status" value="1"/>
</dbReference>
<dbReference type="Pfam" id="PF04327">
    <property type="entry name" value="Peptidase_Prp"/>
    <property type="match status" value="1"/>
</dbReference>
<dbReference type="InterPro" id="IPR007422">
    <property type="entry name" value="Peptidase_Prp"/>
</dbReference>
<dbReference type="GO" id="GO:0008234">
    <property type="term" value="F:cysteine-type peptidase activity"/>
    <property type="evidence" value="ECO:0007669"/>
    <property type="project" value="UniProtKB-KW"/>
</dbReference>
<comment type="caution">
    <text evidence="8">The sequence shown here is derived from an EMBL/GenBank/DDBJ whole genome shotgun (WGS) entry which is preliminary data.</text>
</comment>
<comment type="similarity">
    <text evidence="5">Belongs to the Prp family.</text>
</comment>
<reference evidence="8" key="2">
    <citation type="submission" date="2021-04" db="EMBL/GenBank/DDBJ databases">
        <authorList>
            <person name="Gilroy R."/>
        </authorList>
    </citation>
    <scope>NUCLEOTIDE SEQUENCE</scope>
    <source>
        <strain evidence="8">CHK196-3914</strain>
    </source>
</reference>
<dbReference type="PANTHER" id="PTHR39178">
    <property type="entry name" value="HYPOTHETICAL RIBOSOME-ASSOCIATED PROTEIN"/>
    <property type="match status" value="1"/>
</dbReference>
<evidence type="ECO:0000313" key="9">
    <source>
        <dbReference type="Proteomes" id="UP000824116"/>
    </source>
</evidence>
<dbReference type="GO" id="GO:0006508">
    <property type="term" value="P:proteolysis"/>
    <property type="evidence" value="ECO:0007669"/>
    <property type="project" value="UniProtKB-KW"/>
</dbReference>
<organism evidence="8 9">
    <name type="scientific">Candidatus Mediterraneibacter stercoravium</name>
    <dbReference type="NCBI Taxonomy" id="2838685"/>
    <lineage>
        <taxon>Bacteria</taxon>
        <taxon>Bacillati</taxon>
        <taxon>Bacillota</taxon>
        <taxon>Clostridia</taxon>
        <taxon>Lachnospirales</taxon>
        <taxon>Lachnospiraceae</taxon>
        <taxon>Mediterraneibacter</taxon>
    </lineage>
</organism>
<protein>
    <recommendedName>
        <fullName evidence="6">Ribosomal processing cysteine protease Prp</fullName>
    </recommendedName>
</protein>
<feature type="region of interest" description="Disordered" evidence="7">
    <location>
        <begin position="97"/>
        <end position="122"/>
    </location>
</feature>
<evidence type="ECO:0000256" key="5">
    <source>
        <dbReference type="ARBA" id="ARBA00044503"/>
    </source>
</evidence>
<reference evidence="8" key="1">
    <citation type="journal article" date="2021" name="PeerJ">
        <title>Extensive microbial diversity within the chicken gut microbiome revealed by metagenomics and culture.</title>
        <authorList>
            <person name="Gilroy R."/>
            <person name="Ravi A."/>
            <person name="Getino M."/>
            <person name="Pursley I."/>
            <person name="Horton D.L."/>
            <person name="Alikhan N.F."/>
            <person name="Baker D."/>
            <person name="Gharbi K."/>
            <person name="Hall N."/>
            <person name="Watson M."/>
            <person name="Adriaenssens E.M."/>
            <person name="Foster-Nyarko E."/>
            <person name="Jarju S."/>
            <person name="Secka A."/>
            <person name="Antonio M."/>
            <person name="Oren A."/>
            <person name="Chaudhuri R.R."/>
            <person name="La Ragione R."/>
            <person name="Hildebrand F."/>
            <person name="Pallen M.J."/>
        </authorList>
    </citation>
    <scope>NUCLEOTIDE SEQUENCE</scope>
    <source>
        <strain evidence="8">CHK196-3914</strain>
    </source>
</reference>
<evidence type="ECO:0000256" key="1">
    <source>
        <dbReference type="ARBA" id="ARBA00022517"/>
    </source>
</evidence>
<evidence type="ECO:0000256" key="6">
    <source>
        <dbReference type="ARBA" id="ARBA00044538"/>
    </source>
</evidence>
<dbReference type="PANTHER" id="PTHR39178:SF1">
    <property type="entry name" value="RIBOSOMAL-PROCESSING CYSTEINE PROTEASE PRP"/>
    <property type="match status" value="1"/>
</dbReference>
<dbReference type="Gene3D" id="3.30.70.1490">
    <property type="entry name" value="Cysteine protease Prp"/>
    <property type="match status" value="1"/>
</dbReference>
<keyword evidence="2 8" id="KW-0645">Protease</keyword>